<keyword evidence="8" id="KW-1185">Reference proteome</keyword>
<evidence type="ECO:0000313" key="7">
    <source>
        <dbReference type="EMBL" id="AXA85183.1"/>
    </source>
</evidence>
<evidence type="ECO:0000256" key="4">
    <source>
        <dbReference type="ARBA" id="ARBA00023163"/>
    </source>
</evidence>
<dbReference type="SUPFAM" id="SSF88659">
    <property type="entry name" value="Sigma3 and sigma4 domains of RNA polymerase sigma factors"/>
    <property type="match status" value="1"/>
</dbReference>
<dbReference type="InterPro" id="IPR007627">
    <property type="entry name" value="RNA_pol_sigma70_r2"/>
</dbReference>
<dbReference type="GO" id="GO:0003677">
    <property type="term" value="F:DNA binding"/>
    <property type="evidence" value="ECO:0007669"/>
    <property type="project" value="InterPro"/>
</dbReference>
<organism evidence="7 8">
    <name type="scientific">Solilutibacter oculi</name>
    <dbReference type="NCBI Taxonomy" id="2698682"/>
    <lineage>
        <taxon>Bacteria</taxon>
        <taxon>Pseudomonadati</taxon>
        <taxon>Pseudomonadota</taxon>
        <taxon>Gammaproteobacteria</taxon>
        <taxon>Lysobacterales</taxon>
        <taxon>Lysobacteraceae</taxon>
        <taxon>Solilutibacter</taxon>
    </lineage>
</organism>
<dbReference type="AlphaFoldDB" id="A0A344J823"/>
<dbReference type="OrthoDB" id="9784272at2"/>
<name>A0A344J823_9GAMM</name>
<keyword evidence="2" id="KW-0805">Transcription regulation</keyword>
<feature type="domain" description="RNA polymerase sigma-70 region 2" evidence="5">
    <location>
        <begin position="51"/>
        <end position="118"/>
    </location>
</feature>
<evidence type="ECO:0000256" key="3">
    <source>
        <dbReference type="ARBA" id="ARBA00023082"/>
    </source>
</evidence>
<dbReference type="SUPFAM" id="SSF88946">
    <property type="entry name" value="Sigma2 domain of RNA polymerase sigma factors"/>
    <property type="match status" value="1"/>
</dbReference>
<sequence length="206" mass="23541">MAVRNSLQHITEFKAGRRMSMADAPIQDATYWSCAMSAVASARDRDSFMRIYDHFMPRLCVYLKGLGTPPAVAEELAQESLLRLWQSAASYDPRRSAVSTWLFRIARNLSIDRARRLRYQTAQEKTLHLFEVVPEPNTVEEHADTAVLERRIQALSPVQARLIRMSYFEARSHQEIANELGMPLGTVKSHLRRAFQRLQGELGVVP</sequence>
<dbReference type="KEGG" id="lue:DCD74_11275"/>
<dbReference type="InterPro" id="IPR014284">
    <property type="entry name" value="RNA_pol_sigma-70_dom"/>
</dbReference>
<protein>
    <submittedName>
        <fullName evidence="7">RNA polymerase subunit sigma</fullName>
    </submittedName>
</protein>
<dbReference type="Pfam" id="PF08281">
    <property type="entry name" value="Sigma70_r4_2"/>
    <property type="match status" value="1"/>
</dbReference>
<dbReference type="EMBL" id="CP029556">
    <property type="protein sequence ID" value="AXA85183.1"/>
    <property type="molecule type" value="Genomic_DNA"/>
</dbReference>
<dbReference type="NCBIfam" id="TIGR02937">
    <property type="entry name" value="sigma70-ECF"/>
    <property type="match status" value="1"/>
</dbReference>
<dbReference type="PANTHER" id="PTHR43133">
    <property type="entry name" value="RNA POLYMERASE ECF-TYPE SIGMA FACTO"/>
    <property type="match status" value="1"/>
</dbReference>
<keyword evidence="4" id="KW-0804">Transcription</keyword>
<dbReference type="GO" id="GO:0006352">
    <property type="term" value="P:DNA-templated transcription initiation"/>
    <property type="evidence" value="ECO:0007669"/>
    <property type="project" value="InterPro"/>
</dbReference>
<dbReference type="CDD" id="cd06171">
    <property type="entry name" value="Sigma70_r4"/>
    <property type="match status" value="1"/>
</dbReference>
<reference evidence="8" key="1">
    <citation type="submission" date="2018-05" db="EMBL/GenBank/DDBJ databases">
        <title>Luteimonas pekinense sp. nov., isolated from human Meibomian gland secretions, Beijing, China.</title>
        <authorList>
            <person name="Wen T."/>
            <person name="Bai H."/>
            <person name="Lv H."/>
        </authorList>
    </citation>
    <scope>NUCLEOTIDE SEQUENCE [LARGE SCALE GENOMIC DNA]</scope>
    <source>
        <strain evidence="8">83-4</strain>
    </source>
</reference>
<comment type="similarity">
    <text evidence="1">Belongs to the sigma-70 factor family. ECF subfamily.</text>
</comment>
<feature type="domain" description="RNA polymerase sigma factor 70 region 4 type 2" evidence="6">
    <location>
        <begin position="148"/>
        <end position="198"/>
    </location>
</feature>
<dbReference type="Pfam" id="PF04542">
    <property type="entry name" value="Sigma70_r2"/>
    <property type="match status" value="1"/>
</dbReference>
<evidence type="ECO:0000313" key="8">
    <source>
        <dbReference type="Proteomes" id="UP000251842"/>
    </source>
</evidence>
<evidence type="ECO:0000256" key="2">
    <source>
        <dbReference type="ARBA" id="ARBA00023015"/>
    </source>
</evidence>
<dbReference type="InterPro" id="IPR013325">
    <property type="entry name" value="RNA_pol_sigma_r2"/>
</dbReference>
<evidence type="ECO:0000256" key="1">
    <source>
        <dbReference type="ARBA" id="ARBA00010641"/>
    </source>
</evidence>
<keyword evidence="3" id="KW-0731">Sigma factor</keyword>
<proteinExistence type="inferred from homology"/>
<dbReference type="RefSeq" id="WP_112927394.1">
    <property type="nucleotide sequence ID" value="NZ_CP029556.1"/>
</dbReference>
<dbReference type="Gene3D" id="1.10.10.10">
    <property type="entry name" value="Winged helix-like DNA-binding domain superfamily/Winged helix DNA-binding domain"/>
    <property type="match status" value="1"/>
</dbReference>
<accession>A0A344J823</accession>
<dbReference type="Proteomes" id="UP000251842">
    <property type="component" value="Chromosome"/>
</dbReference>
<gene>
    <name evidence="7" type="ORF">DCD74_11275</name>
</gene>
<dbReference type="InterPro" id="IPR013249">
    <property type="entry name" value="RNA_pol_sigma70_r4_t2"/>
</dbReference>
<dbReference type="InterPro" id="IPR036388">
    <property type="entry name" value="WH-like_DNA-bd_sf"/>
</dbReference>
<dbReference type="Gene3D" id="1.10.1740.10">
    <property type="match status" value="1"/>
</dbReference>
<dbReference type="InterPro" id="IPR039425">
    <property type="entry name" value="RNA_pol_sigma-70-like"/>
</dbReference>
<dbReference type="InterPro" id="IPR013324">
    <property type="entry name" value="RNA_pol_sigma_r3/r4-like"/>
</dbReference>
<dbReference type="GO" id="GO:0016987">
    <property type="term" value="F:sigma factor activity"/>
    <property type="evidence" value="ECO:0007669"/>
    <property type="project" value="UniProtKB-KW"/>
</dbReference>
<evidence type="ECO:0000259" key="5">
    <source>
        <dbReference type="Pfam" id="PF04542"/>
    </source>
</evidence>
<evidence type="ECO:0000259" key="6">
    <source>
        <dbReference type="Pfam" id="PF08281"/>
    </source>
</evidence>
<dbReference type="PANTHER" id="PTHR43133:SF62">
    <property type="entry name" value="RNA POLYMERASE SIGMA FACTOR SIGZ"/>
    <property type="match status" value="1"/>
</dbReference>